<dbReference type="InterPro" id="IPR030394">
    <property type="entry name" value="G_HFLX_dom"/>
</dbReference>
<dbReference type="GO" id="GO:0005525">
    <property type="term" value="F:GTP binding"/>
    <property type="evidence" value="ECO:0007669"/>
    <property type="project" value="UniProtKB-KW"/>
</dbReference>
<organism evidence="8">
    <name type="scientific">marine metagenome</name>
    <dbReference type="NCBI Taxonomy" id="408172"/>
    <lineage>
        <taxon>unclassified sequences</taxon>
        <taxon>metagenomes</taxon>
        <taxon>ecological metagenomes</taxon>
    </lineage>
</organism>
<dbReference type="InterPro" id="IPR027417">
    <property type="entry name" value="P-loop_NTPase"/>
</dbReference>
<evidence type="ECO:0000256" key="3">
    <source>
        <dbReference type="ARBA" id="ARBA00022723"/>
    </source>
</evidence>
<dbReference type="PANTHER" id="PTHR10229">
    <property type="entry name" value="GTP-BINDING PROTEIN HFLX"/>
    <property type="match status" value="1"/>
</dbReference>
<gene>
    <name evidence="8" type="ORF">METZ01_LOCUS3033</name>
</gene>
<dbReference type="InterPro" id="IPR032305">
    <property type="entry name" value="GTP-bd_M"/>
</dbReference>
<evidence type="ECO:0000256" key="5">
    <source>
        <dbReference type="ARBA" id="ARBA00022842"/>
    </source>
</evidence>
<dbReference type="HAMAP" id="MF_00900">
    <property type="entry name" value="GTPase_HflX"/>
    <property type="match status" value="1"/>
</dbReference>
<dbReference type="CDD" id="cd01878">
    <property type="entry name" value="HflX"/>
    <property type="match status" value="1"/>
</dbReference>
<proteinExistence type="inferred from homology"/>
<evidence type="ECO:0000256" key="1">
    <source>
        <dbReference type="ARBA" id="ARBA00004496"/>
    </source>
</evidence>
<comment type="subcellular location">
    <subcellularLocation>
        <location evidence="1">Cytoplasm</location>
    </subcellularLocation>
</comment>
<dbReference type="GO" id="GO:0005737">
    <property type="term" value="C:cytoplasm"/>
    <property type="evidence" value="ECO:0007669"/>
    <property type="project" value="UniProtKB-SubCell"/>
</dbReference>
<dbReference type="Pfam" id="PF13167">
    <property type="entry name" value="GTP-bdg_N"/>
    <property type="match status" value="1"/>
</dbReference>
<reference evidence="8" key="1">
    <citation type="submission" date="2018-05" db="EMBL/GenBank/DDBJ databases">
        <authorList>
            <person name="Lanie J.A."/>
            <person name="Ng W.-L."/>
            <person name="Kazmierczak K.M."/>
            <person name="Andrzejewski T.M."/>
            <person name="Davidsen T.M."/>
            <person name="Wayne K.J."/>
            <person name="Tettelin H."/>
            <person name="Glass J.I."/>
            <person name="Rusch D."/>
            <person name="Podicherti R."/>
            <person name="Tsui H.-C.T."/>
            <person name="Winkler M.E."/>
        </authorList>
    </citation>
    <scope>NUCLEOTIDE SEQUENCE</scope>
</reference>
<keyword evidence="4" id="KW-0547">Nucleotide-binding</keyword>
<dbReference type="GO" id="GO:0043022">
    <property type="term" value="F:ribosome binding"/>
    <property type="evidence" value="ECO:0007669"/>
    <property type="project" value="TreeGrafter"/>
</dbReference>
<dbReference type="PANTHER" id="PTHR10229:SF0">
    <property type="entry name" value="GTP-BINDING PROTEIN 6-RELATED"/>
    <property type="match status" value="1"/>
</dbReference>
<dbReference type="AlphaFoldDB" id="A0A381N6V1"/>
<dbReference type="Pfam" id="PF16360">
    <property type="entry name" value="GTP-bdg_M"/>
    <property type="match status" value="1"/>
</dbReference>
<dbReference type="Gene3D" id="6.10.250.2860">
    <property type="match status" value="1"/>
</dbReference>
<dbReference type="InterPro" id="IPR025121">
    <property type="entry name" value="GTPase_HflX_N"/>
</dbReference>
<dbReference type="InterPro" id="IPR016496">
    <property type="entry name" value="GTPase_HflX"/>
</dbReference>
<evidence type="ECO:0000256" key="6">
    <source>
        <dbReference type="ARBA" id="ARBA00023134"/>
    </source>
</evidence>
<dbReference type="PROSITE" id="PS51705">
    <property type="entry name" value="G_HFLX"/>
    <property type="match status" value="1"/>
</dbReference>
<keyword evidence="3" id="KW-0479">Metal-binding</keyword>
<dbReference type="InterPro" id="IPR042108">
    <property type="entry name" value="GTPase_HflX_N_sf"/>
</dbReference>
<dbReference type="SUPFAM" id="SSF52540">
    <property type="entry name" value="P-loop containing nucleoside triphosphate hydrolases"/>
    <property type="match status" value="1"/>
</dbReference>
<dbReference type="PRINTS" id="PR00326">
    <property type="entry name" value="GTP1OBG"/>
</dbReference>
<keyword evidence="6" id="KW-0342">GTP-binding</keyword>
<dbReference type="FunFam" id="3.40.50.11060:FF:000001">
    <property type="entry name" value="GTPase HflX"/>
    <property type="match status" value="1"/>
</dbReference>
<keyword evidence="5" id="KW-0460">Magnesium</keyword>
<dbReference type="Gene3D" id="3.40.50.11060">
    <property type="entry name" value="GTPase HflX, N-terminal domain"/>
    <property type="match status" value="1"/>
</dbReference>
<evidence type="ECO:0000313" key="8">
    <source>
        <dbReference type="EMBL" id="SUZ50179.1"/>
    </source>
</evidence>
<dbReference type="InterPro" id="IPR006073">
    <property type="entry name" value="GTP-bd"/>
</dbReference>
<accession>A0A381N6V1</accession>
<dbReference type="Gene3D" id="3.40.50.300">
    <property type="entry name" value="P-loop containing nucleotide triphosphate hydrolases"/>
    <property type="match status" value="1"/>
</dbReference>
<dbReference type="Pfam" id="PF01926">
    <property type="entry name" value="MMR_HSR1"/>
    <property type="match status" value="1"/>
</dbReference>
<feature type="domain" description="Hflx-type G" evidence="7">
    <location>
        <begin position="189"/>
        <end position="355"/>
    </location>
</feature>
<dbReference type="NCBIfam" id="TIGR03156">
    <property type="entry name" value="GTP_HflX"/>
    <property type="match status" value="1"/>
</dbReference>
<evidence type="ECO:0000256" key="2">
    <source>
        <dbReference type="ARBA" id="ARBA00022490"/>
    </source>
</evidence>
<sequence>MIGVIRPGITENIVHEHLDELELLADTAGAEVVGRVTQKVSRINAATFLGKGKAQQVIDQAAALGVSLILFDDELSPAQIKNYHQMSQGTKILDRSGLILNIFQKHARTKEARTQVDLAYLEYLLPRLTRQWTHLERQMGGIGTRAGMGETQIEVDRRLIRTRIANLKKELGRIEKERATQGAGRKREYRVALVGYTNAGKSTLFNALTGADVYIKNQLFATLDTTIRRVELDSSHSILLSDTVGFIRKLPHNLVASFKSTLKEVLEADLILKVFDISSPQIDDHIQTINDVLRELGASGVQDIIVMNKVDLISDLNLIGKRQRHFPDAVPISALQHLRLSELKNRILTAMEKNYETIELLLPYDQGRIIHQAQEGVEVLNREYEAEGIKLKIRGSQSRIQKILRATAEH</sequence>
<keyword evidence="2" id="KW-0963">Cytoplasm</keyword>
<evidence type="ECO:0000256" key="4">
    <source>
        <dbReference type="ARBA" id="ARBA00022741"/>
    </source>
</evidence>
<dbReference type="EMBL" id="UINC01000156">
    <property type="protein sequence ID" value="SUZ50179.1"/>
    <property type="molecule type" value="Genomic_DNA"/>
</dbReference>
<evidence type="ECO:0000259" key="7">
    <source>
        <dbReference type="PROSITE" id="PS51705"/>
    </source>
</evidence>
<dbReference type="PIRSF" id="PIRSF006809">
    <property type="entry name" value="GTP-binding_hflX_prd"/>
    <property type="match status" value="1"/>
</dbReference>
<dbReference type="GO" id="GO:0046872">
    <property type="term" value="F:metal ion binding"/>
    <property type="evidence" value="ECO:0007669"/>
    <property type="project" value="UniProtKB-KW"/>
</dbReference>
<protein>
    <recommendedName>
        <fullName evidence="7">Hflx-type G domain-containing protein</fullName>
    </recommendedName>
</protein>
<name>A0A381N6V1_9ZZZZ</name>